<dbReference type="VGNC" id="VGNC:74369">
    <property type="gene designation" value="LYSMD4"/>
</dbReference>
<dbReference type="Ensembl" id="ENSMMUT00000057515.2">
    <property type="protein sequence ID" value="ENSMMUP00000053693.2"/>
    <property type="gene ID" value="ENSMMUG00000054929.1"/>
</dbReference>
<dbReference type="AlphaFoldDB" id="A0A1D5R060"/>
<dbReference type="OMA" id="CPVPQEP"/>
<reference evidence="1" key="3">
    <citation type="submission" date="2019-01" db="EMBL/GenBank/DDBJ databases">
        <authorList>
            <person name="Graves T."/>
            <person name="Eichler E.E."/>
            <person name="Wilson R.K."/>
        </authorList>
    </citation>
    <scope>NUCLEOTIDE SEQUENCE [LARGE SCALE GENOMIC DNA]</scope>
    <source>
        <strain evidence="1">17573</strain>
    </source>
</reference>
<reference evidence="2" key="1">
    <citation type="journal article" date="2007" name="Science">
        <title>Evolutionary and biomedical insights from the rhesus macaque genome.</title>
        <authorList>
            <person name="Gibbs R.A."/>
            <person name="Rogers J."/>
            <person name="Katze M.G."/>
            <person name="Bumgarner R."/>
            <person name="Weinstock G.M."/>
            <person name="Mardis E.R."/>
            <person name="Remington K.A."/>
            <person name="Strausberg R.L."/>
            <person name="Venter J.C."/>
            <person name="Wilson R.K."/>
            <person name="Batzer M.A."/>
            <person name="Bustamante C.D."/>
            <person name="Eichler E.E."/>
            <person name="Hahn M.W."/>
            <person name="Hardison R.C."/>
            <person name="Makova K.D."/>
            <person name="Miller W."/>
            <person name="Milosavljevic A."/>
            <person name="Palermo R.E."/>
            <person name="Siepel A."/>
            <person name="Sikela J.M."/>
            <person name="Attaway T."/>
            <person name="Bell S."/>
            <person name="Bernard K.E."/>
            <person name="Buhay C.J."/>
            <person name="Chandrabose M.N."/>
            <person name="Dao M."/>
            <person name="Davis C."/>
            <person name="Delehaunty K.D."/>
            <person name="Ding Y."/>
            <person name="Dinh H.H."/>
            <person name="Dugan-Rocha S."/>
            <person name="Fulton L.A."/>
            <person name="Gabisi R.A."/>
            <person name="Garner T.T."/>
            <person name="Godfrey J."/>
            <person name="Hawes A.C."/>
            <person name="Hernandez J."/>
            <person name="Hines S."/>
            <person name="Holder M."/>
            <person name="Hume J."/>
            <person name="Jhangiani S.N."/>
            <person name="Joshi V."/>
            <person name="Khan Z.M."/>
            <person name="Kirkness E.F."/>
            <person name="Cree A."/>
            <person name="Fowler R.G."/>
            <person name="Lee S."/>
            <person name="Lewis L.R."/>
            <person name="Li Z."/>
            <person name="Liu Y.-S."/>
            <person name="Moore S.M."/>
            <person name="Muzny D."/>
            <person name="Nazareth L.V."/>
            <person name="Ngo D.N."/>
            <person name="Okwuonu G.O."/>
            <person name="Pai G."/>
            <person name="Parker D."/>
            <person name="Paul H.A."/>
            <person name="Pfannkoch C."/>
            <person name="Pohl C.S."/>
            <person name="Rogers Y.-H.C."/>
            <person name="Ruiz S.J."/>
            <person name="Sabo A."/>
            <person name="Santibanez J."/>
            <person name="Schneider B.W."/>
            <person name="Smith S.M."/>
            <person name="Sodergren E."/>
            <person name="Svatek A.F."/>
            <person name="Utterback T.R."/>
            <person name="Vattathil S."/>
            <person name="Warren W."/>
            <person name="White C.S."/>
            <person name="Chinwalla A.T."/>
            <person name="Feng Y."/>
            <person name="Halpern A.L."/>
            <person name="Hillier L.W."/>
            <person name="Huang X."/>
            <person name="Minx P."/>
            <person name="Nelson J.O."/>
            <person name="Pepin K.H."/>
            <person name="Qin X."/>
            <person name="Sutton G.G."/>
            <person name="Venter E."/>
            <person name="Walenz B.P."/>
            <person name="Wallis J.W."/>
            <person name="Worley K.C."/>
            <person name="Yang S.-P."/>
            <person name="Jones S.M."/>
            <person name="Marra M.A."/>
            <person name="Rocchi M."/>
            <person name="Schein J.E."/>
            <person name="Baertsch R."/>
            <person name="Clarke L."/>
            <person name="Csuros M."/>
            <person name="Glasscock J."/>
            <person name="Harris R.A."/>
            <person name="Havlak P."/>
            <person name="Jackson A.R."/>
            <person name="Jiang H."/>
            <person name="Liu Y."/>
            <person name="Messina D.N."/>
            <person name="Shen Y."/>
            <person name="Song H.X.-Z."/>
            <person name="Wylie T."/>
            <person name="Zhang L."/>
            <person name="Birney E."/>
            <person name="Han K."/>
            <person name="Konkel M.K."/>
            <person name="Lee J."/>
            <person name="Smit A.F.A."/>
            <person name="Ullmer B."/>
            <person name="Wang H."/>
            <person name="Xing J."/>
            <person name="Burhans R."/>
            <person name="Cheng Z."/>
            <person name="Karro J.E."/>
            <person name="Ma J."/>
            <person name="Raney B."/>
            <person name="She X."/>
            <person name="Cox M.J."/>
            <person name="Demuth J.P."/>
            <person name="Dumas L.J."/>
            <person name="Han S.-G."/>
            <person name="Hopkins J."/>
            <person name="Karimpour-Fard A."/>
            <person name="Kim Y.H."/>
            <person name="Pollack J.R."/>
            <person name="Vinar T."/>
            <person name="Addo-Quaye C."/>
            <person name="Degenhardt J."/>
            <person name="Denby A."/>
            <person name="Hubisz M.J."/>
            <person name="Indap A."/>
            <person name="Kosiol C."/>
            <person name="Lahn B.T."/>
            <person name="Lawson H.A."/>
            <person name="Marklein A."/>
            <person name="Nielsen R."/>
            <person name="Vallender E.J."/>
            <person name="Clark A.G."/>
            <person name="Ferguson B."/>
            <person name="Hernandez R.D."/>
            <person name="Hirani K."/>
            <person name="Kehrer-Sawatzki H."/>
            <person name="Kolb J."/>
            <person name="Patil S."/>
            <person name="Pu L.-L."/>
            <person name="Ren Y."/>
            <person name="Smith D.G."/>
            <person name="Wheeler D.A."/>
            <person name="Schenck I."/>
            <person name="Ball E.V."/>
            <person name="Chen R."/>
            <person name="Cooper D.N."/>
            <person name="Giardine B."/>
            <person name="Hsu F."/>
            <person name="Kent W.J."/>
            <person name="Lesk A."/>
            <person name="Nelson D.L."/>
            <person name="O'brien W.E."/>
            <person name="Pruefer K."/>
            <person name="Stenson P.D."/>
            <person name="Wallace J.C."/>
            <person name="Ke H."/>
            <person name="Liu X.-M."/>
            <person name="Wang P."/>
            <person name="Xiang A.P."/>
            <person name="Yang F."/>
            <person name="Barber G.P."/>
            <person name="Haussler D."/>
            <person name="Karolchik D."/>
            <person name="Kern A.D."/>
            <person name="Kuhn R.M."/>
            <person name="Smith K.E."/>
            <person name="Zwieg A.S."/>
        </authorList>
    </citation>
    <scope>NUCLEOTIDE SEQUENCE [LARGE SCALE GENOMIC DNA]</scope>
    <source>
        <strain evidence="2">17573</strain>
    </source>
</reference>
<evidence type="ECO:0000313" key="1">
    <source>
        <dbReference type="Ensembl" id="ENSMMUP00000053693.2"/>
    </source>
</evidence>
<keyword evidence="2" id="KW-1185">Reference proteome</keyword>
<organism evidence="1 2">
    <name type="scientific">Macaca mulatta</name>
    <name type="common">Rhesus macaque</name>
    <dbReference type="NCBI Taxonomy" id="9544"/>
    <lineage>
        <taxon>Eukaryota</taxon>
        <taxon>Metazoa</taxon>
        <taxon>Chordata</taxon>
        <taxon>Craniata</taxon>
        <taxon>Vertebrata</taxon>
        <taxon>Euteleostomi</taxon>
        <taxon>Mammalia</taxon>
        <taxon>Eutheria</taxon>
        <taxon>Euarchontoglires</taxon>
        <taxon>Primates</taxon>
        <taxon>Haplorrhini</taxon>
        <taxon>Catarrhini</taxon>
        <taxon>Cercopithecidae</taxon>
        <taxon>Cercopithecinae</taxon>
        <taxon>Macaca</taxon>
    </lineage>
</organism>
<protein>
    <submittedName>
        <fullName evidence="1">Uncharacterized protein</fullName>
    </submittedName>
</protein>
<proteinExistence type="predicted"/>
<reference evidence="1" key="4">
    <citation type="submission" date="2025-05" db="UniProtKB">
        <authorList>
            <consortium name="Ensembl"/>
        </authorList>
    </citation>
    <scope>IDENTIFICATION</scope>
    <source>
        <strain evidence="1">17573</strain>
    </source>
</reference>
<reference evidence="1" key="2">
    <citation type="submission" date="2018-06" db="EMBL/GenBank/DDBJ databases">
        <authorList>
            <person name="Dutcher S."/>
            <person name="Fulton R."/>
            <person name="Lindsay T."/>
        </authorList>
    </citation>
    <scope>NUCLEOTIDE SEQUENCE [LARGE SCALE GENOMIC DNA]</scope>
    <source>
        <strain evidence="1">17573</strain>
    </source>
</reference>
<dbReference type="Bgee" id="ENSMMUG00000054929">
    <property type="expression patterns" value="Expressed in spermatocyte and 20 other cell types or tissues"/>
</dbReference>
<sequence length="148" mass="16567">MPFLELKKPWTQTAALLNKGLSCSCPFRAAWCDTQASPRPSTHRLCPVPQELSHSVAPWLLPVGLLRRSSCWPVFGGEDECLSLRLHHGWHLKLGSRQACAESHSPCAHLTRHATCCFPGWVLRSSRARRPLSPFSLGDVPRITLYTM</sequence>
<dbReference type="GeneTree" id="ENSGT00910000147385"/>
<gene>
    <name evidence="3" type="primary">LYSMD4</name>
</gene>
<dbReference type="Ensembl" id="ENSMMUT00000094449.1">
    <property type="protein sequence ID" value="ENSMMUP00000076682.1"/>
    <property type="gene ID" value="ENSMMUG00000054929.1"/>
</dbReference>
<evidence type="ECO:0000313" key="3">
    <source>
        <dbReference type="VGNC" id="VGNC:74369"/>
    </source>
</evidence>
<name>A0A1D5R060_MACMU</name>
<accession>A0A1D5R060</accession>
<evidence type="ECO:0000313" key="2">
    <source>
        <dbReference type="Proteomes" id="UP000006718"/>
    </source>
</evidence>
<dbReference type="Proteomes" id="UP000006718">
    <property type="component" value="Chromosome 7"/>
</dbReference>
<dbReference type="VEuPathDB" id="HostDB:ENSMMUG00000054929"/>